<organism evidence="5 6">
    <name type="scientific">Macrophomina phaseolina</name>
    <dbReference type="NCBI Taxonomy" id="35725"/>
    <lineage>
        <taxon>Eukaryota</taxon>
        <taxon>Fungi</taxon>
        <taxon>Dikarya</taxon>
        <taxon>Ascomycota</taxon>
        <taxon>Pezizomycotina</taxon>
        <taxon>Dothideomycetes</taxon>
        <taxon>Dothideomycetes incertae sedis</taxon>
        <taxon>Botryosphaeriales</taxon>
        <taxon>Botryosphaeriaceae</taxon>
        <taxon>Macrophomina</taxon>
    </lineage>
</organism>
<feature type="domain" description="FAD-binding FR-type" evidence="4">
    <location>
        <begin position="21"/>
        <end position="152"/>
    </location>
</feature>
<evidence type="ECO:0000313" key="5">
    <source>
        <dbReference type="EMBL" id="KAH7065331.1"/>
    </source>
</evidence>
<keyword evidence="6" id="KW-1185">Reference proteome</keyword>
<feature type="compositionally biased region" description="Basic and acidic residues" evidence="3">
    <location>
        <begin position="1"/>
        <end position="22"/>
    </location>
</feature>
<comment type="caution">
    <text evidence="5">The sequence shown here is derived from an EMBL/GenBank/DDBJ whole genome shotgun (WGS) entry which is preliminary data.</text>
</comment>
<dbReference type="SUPFAM" id="SSF52343">
    <property type="entry name" value="Ferredoxin reductase-like, C-terminal NADP-linked domain"/>
    <property type="match status" value="1"/>
</dbReference>
<accession>A0ABQ8GVP2</accession>
<dbReference type="Gene3D" id="3.40.50.80">
    <property type="entry name" value="Nucleotide-binding domain of ferredoxin-NADP reductase (FNR) module"/>
    <property type="match status" value="1"/>
</dbReference>
<dbReference type="InterPro" id="IPR039261">
    <property type="entry name" value="FNR_nucleotide-bd"/>
</dbReference>
<feature type="region of interest" description="Disordered" evidence="3">
    <location>
        <begin position="1"/>
        <end position="23"/>
    </location>
</feature>
<dbReference type="PANTHER" id="PTHR46505">
    <property type="entry name" value="OXIDOREDUCTASE NAD-BINDING DOMAIN-CONTAINING PROTEIN 1"/>
    <property type="match status" value="1"/>
</dbReference>
<evidence type="ECO:0000256" key="3">
    <source>
        <dbReference type="SAM" id="MobiDB-lite"/>
    </source>
</evidence>
<dbReference type="PANTHER" id="PTHR46505:SF1">
    <property type="entry name" value="OXIDOREDUCTASE NAD-BINDING DOMAIN-CONTAINING PROTEIN 1"/>
    <property type="match status" value="1"/>
</dbReference>
<evidence type="ECO:0000256" key="2">
    <source>
        <dbReference type="ARBA" id="ARBA00023027"/>
    </source>
</evidence>
<dbReference type="SUPFAM" id="SSF63380">
    <property type="entry name" value="Riboflavin synthase domain-like"/>
    <property type="match status" value="1"/>
</dbReference>
<dbReference type="InterPro" id="IPR013121">
    <property type="entry name" value="Fe_red_NAD-bd_6"/>
</dbReference>
<evidence type="ECO:0000313" key="6">
    <source>
        <dbReference type="Proteomes" id="UP000774617"/>
    </source>
</evidence>
<dbReference type="InterPro" id="IPR017927">
    <property type="entry name" value="FAD-bd_FR_type"/>
</dbReference>
<dbReference type="Proteomes" id="UP000774617">
    <property type="component" value="Unassembled WGS sequence"/>
</dbReference>
<gene>
    <name evidence="5" type="ORF">B0J12DRAFT_560334</name>
</gene>
<evidence type="ECO:0000256" key="1">
    <source>
        <dbReference type="ARBA" id="ARBA00023002"/>
    </source>
</evidence>
<name>A0ABQ8GVP2_9PEZI</name>
<dbReference type="Gene3D" id="2.40.30.10">
    <property type="entry name" value="Translation factors"/>
    <property type="match status" value="1"/>
</dbReference>
<dbReference type="CDD" id="cd00322">
    <property type="entry name" value="FNR_like"/>
    <property type="match status" value="1"/>
</dbReference>
<dbReference type="Pfam" id="PF08030">
    <property type="entry name" value="NAD_binding_6"/>
    <property type="match status" value="1"/>
</dbReference>
<reference evidence="5 6" key="1">
    <citation type="journal article" date="2021" name="Nat. Commun.">
        <title>Genetic determinants of endophytism in the Arabidopsis root mycobiome.</title>
        <authorList>
            <person name="Mesny F."/>
            <person name="Miyauchi S."/>
            <person name="Thiergart T."/>
            <person name="Pickel B."/>
            <person name="Atanasova L."/>
            <person name="Karlsson M."/>
            <person name="Huettel B."/>
            <person name="Barry K.W."/>
            <person name="Haridas S."/>
            <person name="Chen C."/>
            <person name="Bauer D."/>
            <person name="Andreopoulos W."/>
            <person name="Pangilinan J."/>
            <person name="LaButti K."/>
            <person name="Riley R."/>
            <person name="Lipzen A."/>
            <person name="Clum A."/>
            <person name="Drula E."/>
            <person name="Henrissat B."/>
            <person name="Kohler A."/>
            <person name="Grigoriev I.V."/>
            <person name="Martin F.M."/>
            <person name="Hacquard S."/>
        </authorList>
    </citation>
    <scope>NUCLEOTIDE SEQUENCE [LARGE SCALE GENOMIC DNA]</scope>
    <source>
        <strain evidence="5 6">MPI-SDFR-AT-0080</strain>
    </source>
</reference>
<dbReference type="EMBL" id="JAGTJR010000001">
    <property type="protein sequence ID" value="KAH7065331.1"/>
    <property type="molecule type" value="Genomic_DNA"/>
</dbReference>
<keyword evidence="2" id="KW-0520">NAD</keyword>
<proteinExistence type="predicted"/>
<evidence type="ECO:0000259" key="4">
    <source>
        <dbReference type="PROSITE" id="PS51384"/>
    </source>
</evidence>
<sequence length="309" mass="33923">MGREADSIPHVDRTASEPRDPNLRSMRLAKVEEVNSTIRLFKLRAPESGNAARKFLPGQWLDVYLPGIEQAGGFTITSAPAHADKMKPDSIAFLGIDRRAVEQDNIALRPYLELAVQQSPNKPAAWLWRPKSDILGSIVDVRVGGSFVWPPPASAIPTQQIQKAVFIAGGVGINPLISIVAHLHQTDTLPPQVEFIYATKSIDGEILFADRLLHIASSRPQQVKLHFFLTGSQSGGAAALQDSRLAELAISPSYRRLNTKDVLEALSSSGREQTVCYVCGPPQMTDELVDLLRGQEGMSADRVLCEKWW</sequence>
<dbReference type="InterPro" id="IPR052128">
    <property type="entry name" value="Oxidoreductase_NAD-binding"/>
</dbReference>
<dbReference type="PROSITE" id="PS51384">
    <property type="entry name" value="FAD_FR"/>
    <property type="match status" value="1"/>
</dbReference>
<keyword evidence="1" id="KW-0560">Oxidoreductase</keyword>
<dbReference type="InterPro" id="IPR017938">
    <property type="entry name" value="Riboflavin_synthase-like_b-brl"/>
</dbReference>
<protein>
    <recommendedName>
        <fullName evidence="4">FAD-binding FR-type domain-containing protein</fullName>
    </recommendedName>
</protein>